<keyword evidence="1" id="KW-0472">Membrane</keyword>
<protein>
    <submittedName>
        <fullName evidence="3">Uncharacterized protein LOC106818232</fullName>
    </submittedName>
</protein>
<gene>
    <name evidence="3" type="primary">LOC106818232</name>
</gene>
<evidence type="ECO:0000313" key="3">
    <source>
        <dbReference type="RefSeq" id="XP_014678443.1"/>
    </source>
</evidence>
<reference evidence="3" key="1">
    <citation type="submission" date="2025-08" db="UniProtKB">
        <authorList>
            <consortium name="RefSeq"/>
        </authorList>
    </citation>
    <scope>IDENTIFICATION</scope>
</reference>
<name>A0ABM1F1X2_PRICU</name>
<sequence length="136" mass="14860">MRYLLALEISVMVTNFNKALREHEECFRCAVKATARRYICRVSRRRGVTSCSTGSYGTHTHTPNAEPARKSCENLRRKMNKTTAALLVIVVLAVIGMAAAGYRSGYGGGYRGGYDGGYGLGYGRGYGLRDGAEHGR</sequence>
<keyword evidence="2" id="KW-1185">Reference proteome</keyword>
<evidence type="ECO:0000313" key="2">
    <source>
        <dbReference type="Proteomes" id="UP000695022"/>
    </source>
</evidence>
<dbReference type="Proteomes" id="UP000695022">
    <property type="component" value="Unplaced"/>
</dbReference>
<keyword evidence="1" id="KW-0812">Transmembrane</keyword>
<organism evidence="2 3">
    <name type="scientific">Priapulus caudatus</name>
    <name type="common">Priapulid worm</name>
    <dbReference type="NCBI Taxonomy" id="37621"/>
    <lineage>
        <taxon>Eukaryota</taxon>
        <taxon>Metazoa</taxon>
        <taxon>Ecdysozoa</taxon>
        <taxon>Scalidophora</taxon>
        <taxon>Priapulida</taxon>
        <taxon>Priapulimorpha</taxon>
        <taxon>Priapulimorphida</taxon>
        <taxon>Priapulidae</taxon>
        <taxon>Priapulus</taxon>
    </lineage>
</organism>
<dbReference type="GeneID" id="106818232"/>
<dbReference type="RefSeq" id="XP_014678443.1">
    <property type="nucleotide sequence ID" value="XM_014822957.1"/>
</dbReference>
<proteinExistence type="predicted"/>
<evidence type="ECO:0000256" key="1">
    <source>
        <dbReference type="SAM" id="Phobius"/>
    </source>
</evidence>
<accession>A0ABM1F1X2</accession>
<keyword evidence="1" id="KW-1133">Transmembrane helix</keyword>
<feature type="transmembrane region" description="Helical" evidence="1">
    <location>
        <begin position="84"/>
        <end position="102"/>
    </location>
</feature>